<protein>
    <recommendedName>
        <fullName evidence="7">Fibronectin type-III domain-containing protein</fullName>
    </recommendedName>
</protein>
<dbReference type="SUPFAM" id="SSF48726">
    <property type="entry name" value="Immunoglobulin"/>
    <property type="match status" value="2"/>
</dbReference>
<evidence type="ECO:0000313" key="6">
    <source>
        <dbReference type="Proteomes" id="UP000784294"/>
    </source>
</evidence>
<dbReference type="CDD" id="cd00063">
    <property type="entry name" value="FN3"/>
    <property type="match status" value="1"/>
</dbReference>
<dbReference type="Gene3D" id="2.60.40.10">
    <property type="entry name" value="Immunoglobulins"/>
    <property type="match status" value="3"/>
</dbReference>
<keyword evidence="6" id="KW-1185">Reference proteome</keyword>
<evidence type="ECO:0000259" key="3">
    <source>
        <dbReference type="PROSITE" id="PS50835"/>
    </source>
</evidence>
<comment type="caution">
    <text evidence="5">The sequence shown here is derived from an EMBL/GenBank/DDBJ whole genome shotgun (WGS) entry which is preliminary data.</text>
</comment>
<dbReference type="OrthoDB" id="504170at2759"/>
<feature type="domain" description="Ig-like" evidence="3">
    <location>
        <begin position="21"/>
        <end position="101"/>
    </location>
</feature>
<name>A0A3S5CI36_9PLAT</name>
<dbReference type="Pfam" id="PF07679">
    <property type="entry name" value="I-set"/>
    <property type="match status" value="2"/>
</dbReference>
<dbReference type="InterPro" id="IPR003599">
    <property type="entry name" value="Ig_sub"/>
</dbReference>
<dbReference type="SUPFAM" id="SSF49265">
    <property type="entry name" value="Fibronectin type III"/>
    <property type="match status" value="1"/>
</dbReference>
<dbReference type="InterPro" id="IPR007110">
    <property type="entry name" value="Ig-like_dom"/>
</dbReference>
<keyword evidence="2" id="KW-0393">Immunoglobulin domain</keyword>
<dbReference type="InterPro" id="IPR036116">
    <property type="entry name" value="FN3_sf"/>
</dbReference>
<dbReference type="InterPro" id="IPR013098">
    <property type="entry name" value="Ig_I-set"/>
</dbReference>
<evidence type="ECO:0000313" key="5">
    <source>
        <dbReference type="EMBL" id="VEL10101.1"/>
    </source>
</evidence>
<organism evidence="5 6">
    <name type="scientific">Protopolystoma xenopodis</name>
    <dbReference type="NCBI Taxonomy" id="117903"/>
    <lineage>
        <taxon>Eukaryota</taxon>
        <taxon>Metazoa</taxon>
        <taxon>Spiralia</taxon>
        <taxon>Lophotrochozoa</taxon>
        <taxon>Platyhelminthes</taxon>
        <taxon>Monogenea</taxon>
        <taxon>Polyopisthocotylea</taxon>
        <taxon>Polystomatidea</taxon>
        <taxon>Polystomatidae</taxon>
        <taxon>Protopolystoma</taxon>
    </lineage>
</organism>
<dbReference type="InterPro" id="IPR003598">
    <property type="entry name" value="Ig_sub2"/>
</dbReference>
<dbReference type="AlphaFoldDB" id="A0A3S5CI36"/>
<dbReference type="PROSITE" id="PS50835">
    <property type="entry name" value="IG_LIKE"/>
    <property type="match status" value="1"/>
</dbReference>
<dbReference type="FunFam" id="2.60.40.10:FF:000107">
    <property type="entry name" value="Myosin, light chain kinase a"/>
    <property type="match status" value="1"/>
</dbReference>
<reference evidence="5" key="1">
    <citation type="submission" date="2018-11" db="EMBL/GenBank/DDBJ databases">
        <authorList>
            <consortium name="Pathogen Informatics"/>
        </authorList>
    </citation>
    <scope>NUCLEOTIDE SEQUENCE</scope>
</reference>
<keyword evidence="1" id="KW-0677">Repeat</keyword>
<dbReference type="PANTHER" id="PTHR14340:SF13">
    <property type="entry name" value="TITIN"/>
    <property type="match status" value="1"/>
</dbReference>
<dbReference type="FunFam" id="2.60.40.10:FF:000003">
    <property type="entry name" value="Titin isoform E"/>
    <property type="match status" value="1"/>
</dbReference>
<dbReference type="PANTHER" id="PTHR14340">
    <property type="entry name" value="MICROFIBRIL-ASSOCIATED GLYCOPROTEIN 3"/>
    <property type="match status" value="1"/>
</dbReference>
<dbReference type="InterPro" id="IPR036179">
    <property type="entry name" value="Ig-like_dom_sf"/>
</dbReference>
<dbReference type="EMBL" id="CAAALY010008030">
    <property type="protein sequence ID" value="VEL10101.1"/>
    <property type="molecule type" value="Genomic_DNA"/>
</dbReference>
<dbReference type="PROSITE" id="PS50853">
    <property type="entry name" value="FN3"/>
    <property type="match status" value="1"/>
</dbReference>
<dbReference type="InterPro" id="IPR003961">
    <property type="entry name" value="FN3_dom"/>
</dbReference>
<evidence type="ECO:0000256" key="1">
    <source>
        <dbReference type="ARBA" id="ARBA00022737"/>
    </source>
</evidence>
<evidence type="ECO:0008006" key="7">
    <source>
        <dbReference type="Google" id="ProtNLM"/>
    </source>
</evidence>
<dbReference type="Pfam" id="PF00041">
    <property type="entry name" value="fn3"/>
    <property type="match status" value="1"/>
</dbReference>
<accession>A0A3S5CI36</accession>
<evidence type="ECO:0000259" key="4">
    <source>
        <dbReference type="PROSITE" id="PS50853"/>
    </source>
</evidence>
<evidence type="ECO:0000256" key="2">
    <source>
        <dbReference type="ARBA" id="ARBA00023319"/>
    </source>
</evidence>
<dbReference type="PRINTS" id="PR00014">
    <property type="entry name" value="FNTYPEIII"/>
</dbReference>
<sequence>MVISESADFISQIQATVAPLGGKAVFTCRVDGRPPPKVTWFRNGLEIKPESSGNKVRISPPDPNTGLAKLELSDIGEQDGGTIVCEVANQAGKKQCSAELEVLNAPKFLGGVHDQQANEGDLVKFKVPYSGKGHITLKLKCNGQDVPESANVKLVDLDGVAAVQLKDITRDRSGKYTLIIENESGASVVPFDLKVLSPPGQCQGPLSASETTPFSTRLTWKPPRDDGGAKVSHYTVERCELGKDRWVPVASGCREPTCELQGLQENHQYKFRVAALNESGQGDWIELTEPLTAKYPFGRHTNSSIGHNLFQSFVTKYVLML</sequence>
<gene>
    <name evidence="5" type="ORF">PXEA_LOCUS3541</name>
</gene>
<dbReference type="SMART" id="SM00060">
    <property type="entry name" value="FN3"/>
    <property type="match status" value="1"/>
</dbReference>
<dbReference type="SMART" id="SM00408">
    <property type="entry name" value="IGc2"/>
    <property type="match status" value="1"/>
</dbReference>
<feature type="domain" description="Fibronectin type-III" evidence="4">
    <location>
        <begin position="198"/>
        <end position="296"/>
    </location>
</feature>
<proteinExistence type="predicted"/>
<dbReference type="SMART" id="SM00409">
    <property type="entry name" value="IG"/>
    <property type="match status" value="2"/>
</dbReference>
<dbReference type="Proteomes" id="UP000784294">
    <property type="component" value="Unassembled WGS sequence"/>
</dbReference>
<dbReference type="InterPro" id="IPR013783">
    <property type="entry name" value="Ig-like_fold"/>
</dbReference>